<evidence type="ECO:0000313" key="18">
    <source>
        <dbReference type="Proteomes" id="UP000799640"/>
    </source>
</evidence>
<comment type="catalytic activity">
    <reaction evidence="14 15">
        <text>L-glutamate + acetyl-CoA = N-acetyl-L-glutamate + CoA + H(+)</text>
        <dbReference type="Rhea" id="RHEA:24292"/>
        <dbReference type="ChEBI" id="CHEBI:15378"/>
        <dbReference type="ChEBI" id="CHEBI:29985"/>
        <dbReference type="ChEBI" id="CHEBI:44337"/>
        <dbReference type="ChEBI" id="CHEBI:57287"/>
        <dbReference type="ChEBI" id="CHEBI:57288"/>
        <dbReference type="EC" id="2.3.1.1"/>
    </reaction>
</comment>
<dbReference type="GO" id="GO:0004042">
    <property type="term" value="F:L-glutamate N-acetyltransferase activity"/>
    <property type="evidence" value="ECO:0007669"/>
    <property type="project" value="InterPro"/>
</dbReference>
<evidence type="ECO:0000256" key="12">
    <source>
        <dbReference type="ARBA" id="ARBA00030346"/>
    </source>
</evidence>
<evidence type="ECO:0000313" key="17">
    <source>
        <dbReference type="EMBL" id="KAF2403324.1"/>
    </source>
</evidence>
<keyword evidence="10 15" id="KW-0496">Mitochondrion</keyword>
<sequence length="634" mass="69322">MMHSVVRSPARGCRTVPNLKSFKRLRCPLCTSSRQGKDVDTKKTPQNGVREMLSRRDFFLSVLSTTATKRDAQTYLKRFKQDKGKKPAPIKQPEVARDHDWRLYKSGVNLGGLYGTIKSIEDSPVFTHQPLPDLLVPRTTEPLHVAIVKIREPQSLNDETLSGVGLTLAQLARLGLLSVVVVDDDPPTPPPSTPPLTPEWRDSVMTQSARIANAIQQHRHVQASIVSQALTITPISNAIPSNIKVNTGVDAHLHKLFLSPLSHGRVLVIPPLAYSPTSQVQRVSADDVVLALTRLFAGLNPIDADLPPTSLDRIIVLDPLGGIPAPRRPDGAHIFINLEQEYGETREDMQNTGNDRALQNLDLIRHALALVPPTCSALLTTPAEAASSALVAPQVPETGVRTRPKRNPLLHNLLTDRPVISSSLPVGRLAPAGSSTPATFFKRGMPLTVIPDPRTEPWLPPGPGGSPLRLESDPRIDFARLRHLIEDSFGRPLDAAHYLSRIQGRVAGIIVAGEYEGGAILTWEDPGQGRPAVPYLDKFAVLRRAQGSGGVADVVFNAMVRTCLPGGVVWRSRVDNPVNKWYFERAGGTWRIPGGKWTMFWTGDEIEGEVERWADYVAVCGGIEPSWLDTGKKG</sequence>
<evidence type="ECO:0000256" key="4">
    <source>
        <dbReference type="ARBA" id="ARBA00008694"/>
    </source>
</evidence>
<dbReference type="InterPro" id="IPR011190">
    <property type="entry name" value="GlcNAc_Synth_fun"/>
</dbReference>
<comment type="function">
    <text evidence="1 15">N-acetylglutamate synthase involved in arginine biosynthesis.</text>
</comment>
<dbReference type="PANTHER" id="PTHR23342">
    <property type="entry name" value="N-ACETYLGLUTAMATE SYNTHASE"/>
    <property type="match status" value="1"/>
</dbReference>
<dbReference type="PROSITE" id="PS51731">
    <property type="entry name" value="GNAT_NAGS"/>
    <property type="match status" value="1"/>
</dbReference>
<evidence type="ECO:0000256" key="2">
    <source>
        <dbReference type="ARBA" id="ARBA00004173"/>
    </source>
</evidence>
<reference evidence="17" key="1">
    <citation type="journal article" date="2020" name="Stud. Mycol.">
        <title>101 Dothideomycetes genomes: a test case for predicting lifestyles and emergence of pathogens.</title>
        <authorList>
            <person name="Haridas S."/>
            <person name="Albert R."/>
            <person name="Binder M."/>
            <person name="Bloem J."/>
            <person name="Labutti K."/>
            <person name="Salamov A."/>
            <person name="Andreopoulos B."/>
            <person name="Baker S."/>
            <person name="Barry K."/>
            <person name="Bills G."/>
            <person name="Bluhm B."/>
            <person name="Cannon C."/>
            <person name="Castanera R."/>
            <person name="Culley D."/>
            <person name="Daum C."/>
            <person name="Ezra D."/>
            <person name="Gonzalez J."/>
            <person name="Henrissat B."/>
            <person name="Kuo A."/>
            <person name="Liang C."/>
            <person name="Lipzen A."/>
            <person name="Lutzoni F."/>
            <person name="Magnuson J."/>
            <person name="Mondo S."/>
            <person name="Nolan M."/>
            <person name="Ohm R."/>
            <person name="Pangilinan J."/>
            <person name="Park H.-J."/>
            <person name="Ramirez L."/>
            <person name="Alfaro M."/>
            <person name="Sun H."/>
            <person name="Tritt A."/>
            <person name="Yoshinaga Y."/>
            <person name="Zwiers L.-H."/>
            <person name="Turgeon B."/>
            <person name="Goodwin S."/>
            <person name="Spatafora J."/>
            <person name="Crous P."/>
            <person name="Grigoriev I."/>
        </authorList>
    </citation>
    <scope>NUCLEOTIDE SEQUENCE</scope>
    <source>
        <strain evidence="17">CBS 262.69</strain>
    </source>
</reference>
<dbReference type="OrthoDB" id="5585968at2759"/>
<evidence type="ECO:0000259" key="16">
    <source>
        <dbReference type="PROSITE" id="PS51731"/>
    </source>
</evidence>
<dbReference type="EC" id="2.3.1.1" evidence="5 15"/>
<protein>
    <recommendedName>
        <fullName evidence="6 15">Amino-acid acetyltransferase, mitochondrial</fullName>
        <ecNumber evidence="5 15">2.3.1.1</ecNumber>
    </recommendedName>
    <alternativeName>
        <fullName evidence="12 15">Glutamate N-acetyltransferase</fullName>
    </alternativeName>
    <alternativeName>
        <fullName evidence="13 15">N-acetylglutamate synthase</fullName>
    </alternativeName>
</protein>
<dbReference type="PIRSF" id="PIRSF007892">
    <property type="entry name" value="NAGS_fungal"/>
    <property type="match status" value="1"/>
</dbReference>
<dbReference type="Gene3D" id="3.40.1160.10">
    <property type="entry name" value="Acetylglutamate kinase-like"/>
    <property type="match status" value="1"/>
</dbReference>
<dbReference type="Proteomes" id="UP000799640">
    <property type="component" value="Unassembled WGS sequence"/>
</dbReference>
<dbReference type="InterPro" id="IPR036393">
    <property type="entry name" value="AceGlu_kinase-like_sf"/>
</dbReference>
<organism evidence="17 18">
    <name type="scientific">Trichodelitschia bisporula</name>
    <dbReference type="NCBI Taxonomy" id="703511"/>
    <lineage>
        <taxon>Eukaryota</taxon>
        <taxon>Fungi</taxon>
        <taxon>Dikarya</taxon>
        <taxon>Ascomycota</taxon>
        <taxon>Pezizomycotina</taxon>
        <taxon>Dothideomycetes</taxon>
        <taxon>Dothideomycetes incertae sedis</taxon>
        <taxon>Phaeotrichales</taxon>
        <taxon>Phaeotrichaceae</taxon>
        <taxon>Trichodelitschia</taxon>
    </lineage>
</organism>
<evidence type="ECO:0000256" key="1">
    <source>
        <dbReference type="ARBA" id="ARBA00002294"/>
    </source>
</evidence>
<evidence type="ECO:0000256" key="7">
    <source>
        <dbReference type="ARBA" id="ARBA00022605"/>
    </source>
</evidence>
<keyword evidence="9" id="KW-0809">Transit peptide</keyword>
<dbReference type="GO" id="GO:0006526">
    <property type="term" value="P:L-arginine biosynthetic process"/>
    <property type="evidence" value="ECO:0007669"/>
    <property type="project" value="UniProtKB-UniPathway"/>
</dbReference>
<evidence type="ECO:0000256" key="10">
    <source>
        <dbReference type="ARBA" id="ARBA00023128"/>
    </source>
</evidence>
<accession>A0A6G1I560</accession>
<proteinExistence type="inferred from homology"/>
<dbReference type="GO" id="GO:0006592">
    <property type="term" value="P:ornithine biosynthetic process"/>
    <property type="evidence" value="ECO:0007669"/>
    <property type="project" value="TreeGrafter"/>
</dbReference>
<dbReference type="PANTHER" id="PTHR23342:SF4">
    <property type="entry name" value="AMINO-ACID ACETYLTRANSFERASE, MITOCHONDRIAL"/>
    <property type="match status" value="1"/>
</dbReference>
<evidence type="ECO:0000256" key="3">
    <source>
        <dbReference type="ARBA" id="ARBA00004925"/>
    </source>
</evidence>
<keyword evidence="8 15" id="KW-0808">Transferase</keyword>
<evidence type="ECO:0000256" key="13">
    <source>
        <dbReference type="ARBA" id="ARBA00033251"/>
    </source>
</evidence>
<dbReference type="InterPro" id="IPR006855">
    <property type="entry name" value="Vertebrate-like_GNAT_dom"/>
</dbReference>
<keyword evidence="7 15" id="KW-0028">Amino-acid biosynthesis</keyword>
<evidence type="ECO:0000256" key="14">
    <source>
        <dbReference type="ARBA" id="ARBA00048372"/>
    </source>
</evidence>
<evidence type="ECO:0000256" key="5">
    <source>
        <dbReference type="ARBA" id="ARBA00012697"/>
    </source>
</evidence>
<dbReference type="GO" id="GO:0005759">
    <property type="term" value="C:mitochondrial matrix"/>
    <property type="evidence" value="ECO:0007669"/>
    <property type="project" value="TreeGrafter"/>
</dbReference>
<keyword evidence="18" id="KW-1185">Reference proteome</keyword>
<evidence type="ECO:0000256" key="6">
    <source>
        <dbReference type="ARBA" id="ARBA00018802"/>
    </source>
</evidence>
<evidence type="ECO:0000256" key="11">
    <source>
        <dbReference type="ARBA" id="ARBA00023315"/>
    </source>
</evidence>
<name>A0A6G1I560_9PEZI</name>
<dbReference type="EMBL" id="ML996689">
    <property type="protein sequence ID" value="KAF2403324.1"/>
    <property type="molecule type" value="Genomic_DNA"/>
</dbReference>
<evidence type="ECO:0000256" key="15">
    <source>
        <dbReference type="PIRNR" id="PIRNR007892"/>
    </source>
</evidence>
<dbReference type="FunFam" id="3.40.630.30:FF:000049">
    <property type="entry name" value="Amino-acid acetyltransferase, mitochondrial"/>
    <property type="match status" value="1"/>
</dbReference>
<gene>
    <name evidence="17" type="ORF">EJ06DRAFT_504361</name>
</gene>
<feature type="domain" description="N-acetyltransferase" evidence="16">
    <location>
        <begin position="465"/>
        <end position="625"/>
    </location>
</feature>
<evidence type="ECO:0000256" key="9">
    <source>
        <dbReference type="ARBA" id="ARBA00022946"/>
    </source>
</evidence>
<dbReference type="Gene3D" id="3.40.630.30">
    <property type="match status" value="1"/>
</dbReference>
<evidence type="ECO:0000256" key="8">
    <source>
        <dbReference type="ARBA" id="ARBA00022679"/>
    </source>
</evidence>
<comment type="similarity">
    <text evidence="4 15">Belongs to the acetyltransferase family.</text>
</comment>
<keyword evidence="11 15" id="KW-0012">Acyltransferase</keyword>
<comment type="pathway">
    <text evidence="3 15">Amino-acid biosynthesis; L-arginine biosynthesis; N(2)-acetyl-L-ornithine from L-glutamate: step 1/4.</text>
</comment>
<comment type="subcellular location">
    <subcellularLocation>
        <location evidence="2 15">Mitochondrion</location>
    </subcellularLocation>
</comment>
<dbReference type="UniPathway" id="UPA00068">
    <property type="reaction ID" value="UER00106"/>
</dbReference>
<dbReference type="Pfam" id="PF04768">
    <property type="entry name" value="NAT"/>
    <property type="match status" value="1"/>
</dbReference>
<dbReference type="AlphaFoldDB" id="A0A6G1I560"/>